<sequence>MRTSASGLWSAACGLLSLVGPAAGAYPPSRTLPRRTVAQFPPGTWIENMAVRSNGNLLLTSLLPNASVYEVSDPSSDKPKVTRHFTIQDASGLLGIAEIAPDVYAIAGGNVSASGTSQKGSFRVWTFDFAASPKPKLVQTMPDAVLLNGVTTLPNKEKVILISDSGLGQVWRVDIPAGKHDVAVKVPEMGSSKQQRPIGVNGIHIRRGSLTWTNHDTLKMWTVAITPDGNVAPGAKPKQVATFPATALDDFIWGPGKENTAWVTTNADNRVFAVSQTGNPVVVAGAKDSINVSTATACQFGRTGRDGKTLYVSTGGDSIGGGHGGKVEALDTNGFRF</sequence>
<dbReference type="InterPro" id="IPR052998">
    <property type="entry name" value="Hetero-Diels-Alderase-like"/>
</dbReference>
<dbReference type="EMBL" id="JAACLJ010000002">
    <property type="protein sequence ID" value="KAF4592429.1"/>
    <property type="molecule type" value="Genomic_DNA"/>
</dbReference>
<protein>
    <submittedName>
        <fullName evidence="2">Six-bladed beta-propeller</fullName>
    </submittedName>
</protein>
<keyword evidence="3" id="KW-1185">Reference proteome</keyword>
<dbReference type="InterPro" id="IPR011042">
    <property type="entry name" value="6-blade_b-propeller_TolB-like"/>
</dbReference>
<evidence type="ECO:0000256" key="1">
    <source>
        <dbReference type="SAM" id="SignalP"/>
    </source>
</evidence>
<keyword evidence="1" id="KW-0732">Signal</keyword>
<dbReference type="OrthoDB" id="9977941at2759"/>
<dbReference type="Gene3D" id="2.120.10.30">
    <property type="entry name" value="TolB, C-terminal domain"/>
    <property type="match status" value="1"/>
</dbReference>
<dbReference type="SUPFAM" id="SSF63829">
    <property type="entry name" value="Calcium-dependent phosphotriesterase"/>
    <property type="match status" value="1"/>
</dbReference>
<accession>A0A8H4QAY4</accession>
<name>A0A8H4QAY4_9HYPO</name>
<organism evidence="2 3">
    <name type="scientific">Ophiocordyceps camponoti-floridani</name>
    <dbReference type="NCBI Taxonomy" id="2030778"/>
    <lineage>
        <taxon>Eukaryota</taxon>
        <taxon>Fungi</taxon>
        <taxon>Dikarya</taxon>
        <taxon>Ascomycota</taxon>
        <taxon>Pezizomycotina</taxon>
        <taxon>Sordariomycetes</taxon>
        <taxon>Hypocreomycetidae</taxon>
        <taxon>Hypocreales</taxon>
        <taxon>Ophiocordycipitaceae</taxon>
        <taxon>Ophiocordyceps</taxon>
    </lineage>
</organism>
<evidence type="ECO:0000313" key="2">
    <source>
        <dbReference type="EMBL" id="KAF4592429.1"/>
    </source>
</evidence>
<comment type="caution">
    <text evidence="2">The sequence shown here is derived from an EMBL/GenBank/DDBJ whole genome shotgun (WGS) entry which is preliminary data.</text>
</comment>
<feature type="signal peptide" evidence="1">
    <location>
        <begin position="1"/>
        <end position="24"/>
    </location>
</feature>
<evidence type="ECO:0000313" key="3">
    <source>
        <dbReference type="Proteomes" id="UP000562929"/>
    </source>
</evidence>
<dbReference type="PANTHER" id="PTHR42060">
    <property type="entry name" value="NHL REPEAT-CONTAINING PROTEIN-RELATED"/>
    <property type="match status" value="1"/>
</dbReference>
<proteinExistence type="predicted"/>
<gene>
    <name evidence="2" type="ORF">GQ602_002728</name>
</gene>
<dbReference type="AlphaFoldDB" id="A0A8H4QAY4"/>
<dbReference type="Proteomes" id="UP000562929">
    <property type="component" value="Unassembled WGS sequence"/>
</dbReference>
<feature type="chain" id="PRO_5034137472" evidence="1">
    <location>
        <begin position="25"/>
        <end position="337"/>
    </location>
</feature>
<dbReference type="PANTHER" id="PTHR42060:SF1">
    <property type="entry name" value="NHL REPEAT-CONTAINING PROTEIN"/>
    <property type="match status" value="1"/>
</dbReference>
<reference evidence="2 3" key="1">
    <citation type="journal article" date="2020" name="G3 (Bethesda)">
        <title>Genetic Underpinnings of Host Manipulation by Ophiocordyceps as Revealed by Comparative Transcriptomics.</title>
        <authorList>
            <person name="Will I."/>
            <person name="Das B."/>
            <person name="Trinh T."/>
            <person name="Brachmann A."/>
            <person name="Ohm R.A."/>
            <person name="de Bekker C."/>
        </authorList>
    </citation>
    <scope>NUCLEOTIDE SEQUENCE [LARGE SCALE GENOMIC DNA]</scope>
    <source>
        <strain evidence="2 3">EC05</strain>
    </source>
</reference>